<dbReference type="Proteomes" id="UP001234297">
    <property type="component" value="Chromosome 2"/>
</dbReference>
<gene>
    <name evidence="1" type="ORF">MRB53_008517</name>
</gene>
<name>A0ACC2MN53_PERAE</name>
<sequence length="455" mass="51715">MLTVVLQKQAWGLQVKHGKEWVEVKPMHGALLVNIGDLLHGDRLVNLITRSVLDSTQLAFDTAIKSKQTKDIKNQRLEQKPRKRRRKMTMNGDAPGENEYDRAKEVKEFDESKIGCKGLVDSGATTIPRFFIHPNTQSLQLTQSSSSHLIPTIDLSHALSHRRSEIIHQIRHASHTWGFFQVIHHDIPISVLDDTISAVRSFNELPTEIKSQHYHREMGSSVNFQTNFDLYRSSAATWRDTLQLRLGPDPPVVDRIPDACRKELVEWDVHVRRMGEVLMGLLSEGLGLEKGKLEEMTCLESRQLVAHYYPYCPQPDLTLGIGSHTDPGVLTVLLQDQVGGLQVKHGEEWVEIKPMHGAIVVNIGDLLQMMSNDEYKSVEHRVLANPFREPRISIGVFFNPSKRGDTDYYGPVPELLCDGKVAHYRDFTMGEFMGRLFSRELGTLVNHFKLQRPSI</sequence>
<keyword evidence="2" id="KW-1185">Reference proteome</keyword>
<accession>A0ACC2MN53</accession>
<protein>
    <submittedName>
        <fullName evidence="1">Uncharacterized protein</fullName>
    </submittedName>
</protein>
<proteinExistence type="predicted"/>
<evidence type="ECO:0000313" key="2">
    <source>
        <dbReference type="Proteomes" id="UP001234297"/>
    </source>
</evidence>
<evidence type="ECO:0000313" key="1">
    <source>
        <dbReference type="EMBL" id="KAJ8646769.1"/>
    </source>
</evidence>
<reference evidence="1 2" key="1">
    <citation type="journal article" date="2022" name="Hortic Res">
        <title>A haplotype resolved chromosomal level avocado genome allows analysis of novel avocado genes.</title>
        <authorList>
            <person name="Nath O."/>
            <person name="Fletcher S.J."/>
            <person name="Hayward A."/>
            <person name="Shaw L.M."/>
            <person name="Masouleh A.K."/>
            <person name="Furtado A."/>
            <person name="Henry R.J."/>
            <person name="Mitter N."/>
        </authorList>
    </citation>
    <scope>NUCLEOTIDE SEQUENCE [LARGE SCALE GENOMIC DNA]</scope>
    <source>
        <strain evidence="2">cv. Hass</strain>
    </source>
</reference>
<comment type="caution">
    <text evidence="1">The sequence shown here is derived from an EMBL/GenBank/DDBJ whole genome shotgun (WGS) entry which is preliminary data.</text>
</comment>
<dbReference type="EMBL" id="CM056810">
    <property type="protein sequence ID" value="KAJ8646769.1"/>
    <property type="molecule type" value="Genomic_DNA"/>
</dbReference>
<organism evidence="1 2">
    <name type="scientific">Persea americana</name>
    <name type="common">Avocado</name>
    <dbReference type="NCBI Taxonomy" id="3435"/>
    <lineage>
        <taxon>Eukaryota</taxon>
        <taxon>Viridiplantae</taxon>
        <taxon>Streptophyta</taxon>
        <taxon>Embryophyta</taxon>
        <taxon>Tracheophyta</taxon>
        <taxon>Spermatophyta</taxon>
        <taxon>Magnoliopsida</taxon>
        <taxon>Magnoliidae</taxon>
        <taxon>Laurales</taxon>
        <taxon>Lauraceae</taxon>
        <taxon>Persea</taxon>
    </lineage>
</organism>